<proteinExistence type="predicted"/>
<evidence type="ECO:0000256" key="4">
    <source>
        <dbReference type="ARBA" id="ARBA00023136"/>
    </source>
</evidence>
<dbReference type="PANTHER" id="PTHR15407:SF28">
    <property type="entry name" value="RIBITOL-5-PHOSPHATE TRANSFERASE FKTN"/>
    <property type="match status" value="1"/>
</dbReference>
<organism evidence="6 7">
    <name type="scientific">Chytriomyces confervae</name>
    <dbReference type="NCBI Taxonomy" id="246404"/>
    <lineage>
        <taxon>Eukaryota</taxon>
        <taxon>Fungi</taxon>
        <taxon>Fungi incertae sedis</taxon>
        <taxon>Chytridiomycota</taxon>
        <taxon>Chytridiomycota incertae sedis</taxon>
        <taxon>Chytridiomycetes</taxon>
        <taxon>Chytridiales</taxon>
        <taxon>Chytriomycetaceae</taxon>
        <taxon>Chytriomyces</taxon>
    </lineage>
</organism>
<dbReference type="OrthoDB" id="2096079at2759"/>
<evidence type="ECO:0000313" key="6">
    <source>
        <dbReference type="EMBL" id="TPX74537.1"/>
    </source>
</evidence>
<comment type="caution">
    <text evidence="6">The sequence shown here is derived from an EMBL/GenBank/DDBJ whole genome shotgun (WGS) entry which is preliminary data.</text>
</comment>
<keyword evidence="4 5" id="KW-0472">Membrane</keyword>
<keyword evidence="7" id="KW-1185">Reference proteome</keyword>
<keyword evidence="2 5" id="KW-0812">Transmembrane</keyword>
<dbReference type="EMBL" id="QEAP01000121">
    <property type="protein sequence ID" value="TPX74537.1"/>
    <property type="molecule type" value="Genomic_DNA"/>
</dbReference>
<gene>
    <name evidence="6" type="ORF">CcCBS67573_g04199</name>
</gene>
<keyword evidence="3 5" id="KW-1133">Transmembrane helix</keyword>
<dbReference type="GO" id="GO:0016020">
    <property type="term" value="C:membrane"/>
    <property type="evidence" value="ECO:0007669"/>
    <property type="project" value="UniProtKB-SubCell"/>
</dbReference>
<accession>A0A507FG50</accession>
<evidence type="ECO:0000256" key="1">
    <source>
        <dbReference type="ARBA" id="ARBA00004167"/>
    </source>
</evidence>
<evidence type="ECO:0000256" key="5">
    <source>
        <dbReference type="SAM" id="Phobius"/>
    </source>
</evidence>
<reference evidence="6 7" key="1">
    <citation type="journal article" date="2019" name="Sci. Rep.">
        <title>Comparative genomics of chytrid fungi reveal insights into the obligate biotrophic and pathogenic lifestyle of Synchytrium endobioticum.</title>
        <authorList>
            <person name="van de Vossenberg B.T.L.H."/>
            <person name="Warris S."/>
            <person name="Nguyen H.D.T."/>
            <person name="van Gent-Pelzer M.P.E."/>
            <person name="Joly D.L."/>
            <person name="van de Geest H.C."/>
            <person name="Bonants P.J.M."/>
            <person name="Smith D.S."/>
            <person name="Levesque C.A."/>
            <person name="van der Lee T.A.J."/>
        </authorList>
    </citation>
    <scope>NUCLEOTIDE SEQUENCE [LARGE SCALE GENOMIC DNA]</scope>
    <source>
        <strain evidence="6 7">CBS 675.73</strain>
    </source>
</reference>
<dbReference type="Proteomes" id="UP000320333">
    <property type="component" value="Unassembled WGS sequence"/>
</dbReference>
<evidence type="ECO:0000256" key="3">
    <source>
        <dbReference type="ARBA" id="ARBA00022989"/>
    </source>
</evidence>
<dbReference type="AlphaFoldDB" id="A0A507FG50"/>
<protein>
    <submittedName>
        <fullName evidence="6">Uncharacterized protein</fullName>
    </submittedName>
</protein>
<dbReference type="InterPro" id="IPR009644">
    <property type="entry name" value="FKTN/MNN4/W02B3.4-1"/>
</dbReference>
<feature type="transmembrane region" description="Helical" evidence="5">
    <location>
        <begin position="12"/>
        <end position="36"/>
    </location>
</feature>
<dbReference type="PANTHER" id="PTHR15407">
    <property type="entry name" value="FUKUTIN-RELATED"/>
    <property type="match status" value="1"/>
</dbReference>
<comment type="subcellular location">
    <subcellularLocation>
        <location evidence="1">Membrane</location>
        <topology evidence="1">Single-pass membrane protein</topology>
    </subcellularLocation>
</comment>
<dbReference type="PROSITE" id="PS51257">
    <property type="entry name" value="PROKAR_LIPOPROTEIN"/>
    <property type="match status" value="1"/>
</dbReference>
<evidence type="ECO:0000256" key="2">
    <source>
        <dbReference type="ARBA" id="ARBA00022692"/>
    </source>
</evidence>
<evidence type="ECO:0000313" key="7">
    <source>
        <dbReference type="Proteomes" id="UP000320333"/>
    </source>
</evidence>
<name>A0A507FG50_9FUNG</name>
<sequence>MALRGQSKLSRHAVRLIAPGILLLIGSLVFACLVTVTIPRSTGIDDDALRFPDPVDSARGPLNTASLIIVRPQIPDTEVGQYHVDPSKFSEQPAAFTSTQILDNFEATNIRLASQDSGQIKEIPTSHFNLDQPPLHDPQFKPMQAILFARKITRPYFSVHHHQEPNPTTPEHIKSLLKGWCAFTETHKIHWWIAHDQLVGWFWNARLPPWSTYLSVQMSVRQLLKLQQHNGTLIAGRFRVYVNPAFMIRAHDTANPIDARFFDILTGYMIEVEGMSIVHGGGARVHSKDGTSHALDDLMPLHETYLDGVMVWRPRAAMKILAEAYGEEILYETKQRVAVVDYEWSSEKNAWVTND</sequence>